<reference evidence="1 2" key="1">
    <citation type="journal article" date="2019" name="Genome Biol. Evol.">
        <title>Insights into the evolution of the New World diploid cottons (Gossypium, subgenus Houzingenia) based on genome sequencing.</title>
        <authorList>
            <person name="Grover C.E."/>
            <person name="Arick M.A. 2nd"/>
            <person name="Thrash A."/>
            <person name="Conover J.L."/>
            <person name="Sanders W.S."/>
            <person name="Peterson D.G."/>
            <person name="Frelichowski J.E."/>
            <person name="Scheffler J.A."/>
            <person name="Scheffler B.E."/>
            <person name="Wendel J.F."/>
        </authorList>
    </citation>
    <scope>NUCLEOTIDE SEQUENCE [LARGE SCALE GENOMIC DNA]</scope>
    <source>
        <strain evidence="1">1</strain>
        <tissue evidence="1">Leaf</tissue>
    </source>
</reference>
<dbReference type="AlphaFoldDB" id="A0A7J9KQL2"/>
<dbReference type="EMBL" id="JABFAF010000002">
    <property type="protein sequence ID" value="MBA0848793.1"/>
    <property type="molecule type" value="Genomic_DNA"/>
</dbReference>
<comment type="caution">
    <text evidence="1">The sequence shown here is derived from an EMBL/GenBank/DDBJ whole genome shotgun (WGS) entry which is preliminary data.</text>
</comment>
<protein>
    <submittedName>
        <fullName evidence="1">Uncharacterized protein</fullName>
    </submittedName>
</protein>
<sequence>MEKEMAGLKIDDGEEEAILLPIDSESQKLAYEPHQMNVHEAYSERTTMGIHGISLYESRGTNLHIPKEFTCREPQDLACDLEWYMYPTCLRSTQNVSPMNSGVKS</sequence>
<organism evidence="1 2">
    <name type="scientific">Gossypium schwendimanii</name>
    <name type="common">Cotton</name>
    <dbReference type="NCBI Taxonomy" id="34291"/>
    <lineage>
        <taxon>Eukaryota</taxon>
        <taxon>Viridiplantae</taxon>
        <taxon>Streptophyta</taxon>
        <taxon>Embryophyta</taxon>
        <taxon>Tracheophyta</taxon>
        <taxon>Spermatophyta</taxon>
        <taxon>Magnoliopsida</taxon>
        <taxon>eudicotyledons</taxon>
        <taxon>Gunneridae</taxon>
        <taxon>Pentapetalae</taxon>
        <taxon>rosids</taxon>
        <taxon>malvids</taxon>
        <taxon>Malvales</taxon>
        <taxon>Malvaceae</taxon>
        <taxon>Malvoideae</taxon>
        <taxon>Gossypium</taxon>
    </lineage>
</organism>
<accession>A0A7J9KQL2</accession>
<keyword evidence="2" id="KW-1185">Reference proteome</keyword>
<evidence type="ECO:0000313" key="2">
    <source>
        <dbReference type="Proteomes" id="UP000593576"/>
    </source>
</evidence>
<dbReference type="OrthoDB" id="10404964at2759"/>
<proteinExistence type="predicted"/>
<gene>
    <name evidence="1" type="ORF">Goshw_007284</name>
</gene>
<evidence type="ECO:0000313" key="1">
    <source>
        <dbReference type="EMBL" id="MBA0848793.1"/>
    </source>
</evidence>
<name>A0A7J9KQL2_GOSSC</name>
<dbReference type="Proteomes" id="UP000593576">
    <property type="component" value="Unassembled WGS sequence"/>
</dbReference>